<dbReference type="GO" id="GO:0032259">
    <property type="term" value="P:methylation"/>
    <property type="evidence" value="ECO:0007669"/>
    <property type="project" value="UniProtKB-KW"/>
</dbReference>
<dbReference type="EC" id="2.1.1.354" evidence="9"/>
<dbReference type="InterPro" id="IPR019787">
    <property type="entry name" value="Znf_PHD-finger"/>
</dbReference>
<dbReference type="AlphaFoldDB" id="A0A9W9Z9T8"/>
<dbReference type="InterPro" id="IPR001214">
    <property type="entry name" value="SET_dom"/>
</dbReference>
<dbReference type="Pfam" id="PF20826">
    <property type="entry name" value="PHD_5"/>
    <property type="match status" value="1"/>
</dbReference>
<feature type="compositionally biased region" description="Polar residues" evidence="6">
    <location>
        <begin position="466"/>
        <end position="475"/>
    </location>
</feature>
<evidence type="ECO:0000259" key="7">
    <source>
        <dbReference type="PROSITE" id="PS50016"/>
    </source>
</evidence>
<feature type="compositionally biased region" description="Basic and acidic residues" evidence="6">
    <location>
        <begin position="137"/>
        <end position="148"/>
    </location>
</feature>
<dbReference type="FunFam" id="3.30.40.10:FF:000150">
    <property type="entry name" value="Inactive histone-lysine N-methyltransferase 2E"/>
    <property type="match status" value="1"/>
</dbReference>
<keyword evidence="9" id="KW-0489">Methyltransferase</keyword>
<feature type="region of interest" description="Disordered" evidence="6">
    <location>
        <begin position="137"/>
        <end position="233"/>
    </location>
</feature>
<evidence type="ECO:0000313" key="10">
    <source>
        <dbReference type="Proteomes" id="UP001163046"/>
    </source>
</evidence>
<dbReference type="OrthoDB" id="1928087at2759"/>
<keyword evidence="2 5" id="KW-0863">Zinc-finger</keyword>
<keyword evidence="10" id="KW-1185">Reference proteome</keyword>
<feature type="compositionally biased region" description="Low complexity" evidence="6">
    <location>
        <begin position="1171"/>
        <end position="1183"/>
    </location>
</feature>
<comment type="caution">
    <text evidence="9">The sequence shown here is derived from an EMBL/GenBank/DDBJ whole genome shotgun (WGS) entry which is preliminary data.</text>
</comment>
<dbReference type="EMBL" id="MU826376">
    <property type="protein sequence ID" value="KAJ7377586.1"/>
    <property type="molecule type" value="Genomic_DNA"/>
</dbReference>
<dbReference type="CDD" id="cd15550">
    <property type="entry name" value="PHD_MLL5"/>
    <property type="match status" value="1"/>
</dbReference>
<dbReference type="PROSITE" id="PS50016">
    <property type="entry name" value="ZF_PHD_2"/>
    <property type="match status" value="1"/>
</dbReference>
<evidence type="ECO:0000259" key="8">
    <source>
        <dbReference type="PROSITE" id="PS50280"/>
    </source>
</evidence>
<sequence>MNVNLLLETAPPGISKPMTAGSDPQPAESSTAPKMPSIASIRHIPHILDHNYGQPPPMTPPDSNSPGPEDGDTGNEDDEDDGVTRCICEFDHDDGYMICCDKCSVWQHIECMGISSDAVPENYLCDKCQPRTLDKDRARAIQQRKREEQSDDDDDDDDSEEDRDTPSYIAISNTPTRITLTAKVSQKRKRGPNKIKVKDQDNLHSENHDKDKKPLPKRRRRQKPKLPPGFVPVDEETSEAWDSMCNSFDHYEELKENIYSKELEQLALNSVQENGFLPAVANDGQLCKVVEVQRYRKGIVTIEDMDKDKFVIQCKGKLMLLAKFESENPFFKRCSPYVFYYSELDHLQLCVDARTHGNDARFVRRSCSPNSEVRHFMLSGRVCLGIFSSCPLPKGAEITIPFEFQYEEYHSNLDCACAQDMCAVMKYNLKFQNENHDSHTQKRFKAHDEDSNSEPHQKMSPLRVSLGNSQSLQGDSDSDIENNPEKQGKKSREERKLEAYLRQIDKMEKKEKRKQQTQKEHKHELMISPVNQEVVSFNKFSSKNIKGIKQALNKRRTATPGFKRKRARLSSCSSEPLSPEDHSSTASTPTTPKVTSVSSLPEQEPCSVTPSTSPNRSFRFPKDDKQYAEEEPKETTPTRDSTVSIKTELVDDSEASTPNSPITPREESELKPVLNTASSTTDHDIIPEVSDVVSEDTVPAPDAMCSTSTVDVDSTQFSKDLSSSLTECLVEINIAVGSGRNTPSPCPSTSGSPTSAESVTSSYSGSATERTSPGPAPGSPVASIKFGHRAARSSPLYGSLKKRWLFQYLCDQNMVNDRPPNGFKLNVGSPMGVPVNGKTIPSSLRRNGLPKIIDPLPLKKRHLKRYQNMACEMEEPANSTIQTFPSEPPCEEPLIVSSPVALEQPVQIVLADSVNDLQPHKEETITVNNEQIPLREETLLKVHTCSTSSSIETINSTVTSPNNMLMSNDSSGTPGKKKVSLLEYRNRSRNRLSVDLPRTSPQHATVVTTPTNASTASSVFTPSVIKSSSLSASLPNLSEPSTTPLLVHRRVVSSAEMNGPHLEPVSPDSEDKSSGLLHRLSKIPNSVHIRGSSYSRGEGKGLMYGEGDSRLKREHDKKLVDLFFRNSKKQHEQLTRKEEGRAKFSEKLTSFISEQLQKDSKSKPSAVIDRSPSTSSNESSNPPAELTSE</sequence>
<dbReference type="GO" id="GO:0070210">
    <property type="term" value="C:Rpd3L-Expanded complex"/>
    <property type="evidence" value="ECO:0007669"/>
    <property type="project" value="TreeGrafter"/>
</dbReference>
<evidence type="ECO:0000256" key="6">
    <source>
        <dbReference type="SAM" id="MobiDB-lite"/>
    </source>
</evidence>
<dbReference type="PANTHER" id="PTHR46462">
    <property type="entry name" value="UPSET, ISOFORM A"/>
    <property type="match status" value="1"/>
</dbReference>
<feature type="region of interest" description="Disordered" evidence="6">
    <location>
        <begin position="1154"/>
        <end position="1189"/>
    </location>
</feature>
<feature type="region of interest" description="Disordered" evidence="6">
    <location>
        <begin position="438"/>
        <end position="527"/>
    </location>
</feature>
<feature type="compositionally biased region" description="Basic residues" evidence="6">
    <location>
        <begin position="185"/>
        <end position="195"/>
    </location>
</feature>
<feature type="compositionally biased region" description="Polar residues" evidence="6">
    <location>
        <begin position="756"/>
        <end position="771"/>
    </location>
</feature>
<feature type="compositionally biased region" description="Polar residues" evidence="6">
    <location>
        <begin position="606"/>
        <end position="616"/>
    </location>
</feature>
<feature type="compositionally biased region" description="Basic and acidic residues" evidence="6">
    <location>
        <begin position="196"/>
        <end position="214"/>
    </location>
</feature>
<protein>
    <submittedName>
        <fullName evidence="9">Histone-lysine N-methyltransferase 2E</fullName>
        <ecNumber evidence="9">2.1.1.354</ecNumber>
    </submittedName>
</protein>
<feature type="compositionally biased region" description="Polar residues" evidence="6">
    <location>
        <begin position="170"/>
        <end position="184"/>
    </location>
</feature>
<dbReference type="GO" id="GO:0140999">
    <property type="term" value="F:histone H3K4 trimethyltransferase activity"/>
    <property type="evidence" value="ECO:0007669"/>
    <property type="project" value="UniProtKB-EC"/>
</dbReference>
<evidence type="ECO:0000256" key="1">
    <source>
        <dbReference type="ARBA" id="ARBA00022723"/>
    </source>
</evidence>
<dbReference type="Proteomes" id="UP001163046">
    <property type="component" value="Unassembled WGS sequence"/>
</dbReference>
<dbReference type="SUPFAM" id="SSF57903">
    <property type="entry name" value="FYVE/PHD zinc finger"/>
    <property type="match status" value="1"/>
</dbReference>
<dbReference type="SMART" id="SM00249">
    <property type="entry name" value="PHD"/>
    <property type="match status" value="1"/>
</dbReference>
<feature type="compositionally biased region" description="Basic and acidic residues" evidence="6">
    <location>
        <begin position="483"/>
        <end position="510"/>
    </location>
</feature>
<name>A0A9W9Z9T8_9CNID</name>
<feature type="compositionally biased region" description="Basic residues" evidence="6">
    <location>
        <begin position="552"/>
        <end position="568"/>
    </location>
</feature>
<keyword evidence="9" id="KW-0808">Transferase</keyword>
<feature type="region of interest" description="Disordered" evidence="6">
    <location>
        <begin position="1088"/>
        <end position="1109"/>
    </location>
</feature>
<feature type="compositionally biased region" description="Acidic residues" evidence="6">
    <location>
        <begin position="149"/>
        <end position="163"/>
    </location>
</feature>
<dbReference type="SUPFAM" id="SSF82199">
    <property type="entry name" value="SET domain"/>
    <property type="match status" value="1"/>
</dbReference>
<dbReference type="GO" id="GO:0034967">
    <property type="term" value="C:Set3 complex"/>
    <property type="evidence" value="ECO:0007669"/>
    <property type="project" value="TreeGrafter"/>
</dbReference>
<dbReference type="GO" id="GO:0008270">
    <property type="term" value="F:zinc ion binding"/>
    <property type="evidence" value="ECO:0007669"/>
    <property type="project" value="UniProtKB-KW"/>
</dbReference>
<dbReference type="Gene3D" id="2.170.270.10">
    <property type="entry name" value="SET domain"/>
    <property type="match status" value="1"/>
</dbReference>
<dbReference type="PROSITE" id="PS01359">
    <property type="entry name" value="ZF_PHD_1"/>
    <property type="match status" value="1"/>
</dbReference>
<feature type="domain" description="SET" evidence="8">
    <location>
        <begin position="264"/>
        <end position="403"/>
    </location>
</feature>
<keyword evidence="1" id="KW-0479">Metal-binding</keyword>
<dbReference type="GO" id="GO:0006355">
    <property type="term" value="P:regulation of DNA-templated transcription"/>
    <property type="evidence" value="ECO:0007669"/>
    <property type="project" value="TreeGrafter"/>
</dbReference>
<feature type="compositionally biased region" description="Low complexity" evidence="6">
    <location>
        <begin position="584"/>
        <end position="599"/>
    </location>
</feature>
<dbReference type="InterPro" id="IPR001965">
    <property type="entry name" value="Znf_PHD"/>
</dbReference>
<evidence type="ECO:0000256" key="4">
    <source>
        <dbReference type="ARBA" id="ARBA00022853"/>
    </source>
</evidence>
<feature type="compositionally biased region" description="Basic and acidic residues" evidence="6">
    <location>
        <begin position="620"/>
        <end position="637"/>
    </location>
</feature>
<dbReference type="InterPro" id="IPR019786">
    <property type="entry name" value="Zinc_finger_PHD-type_CS"/>
</dbReference>
<keyword evidence="3" id="KW-0862">Zinc</keyword>
<feature type="compositionally biased region" description="Basic residues" evidence="6">
    <location>
        <begin position="215"/>
        <end position="224"/>
    </location>
</feature>
<dbReference type="InterPro" id="IPR046341">
    <property type="entry name" value="SET_dom_sf"/>
</dbReference>
<dbReference type="InterPro" id="IPR011011">
    <property type="entry name" value="Znf_FYVE_PHD"/>
</dbReference>
<feature type="region of interest" description="Disordered" evidence="6">
    <location>
        <begin position="1"/>
        <end position="82"/>
    </location>
</feature>
<dbReference type="SMART" id="SM00317">
    <property type="entry name" value="SET"/>
    <property type="match status" value="1"/>
</dbReference>
<feature type="domain" description="PHD-type" evidence="7">
    <location>
        <begin position="83"/>
        <end position="131"/>
    </location>
</feature>
<proteinExistence type="predicted"/>
<dbReference type="PANTHER" id="PTHR46462:SF3">
    <property type="entry name" value="UPSET, ISOFORM A"/>
    <property type="match status" value="1"/>
</dbReference>
<dbReference type="InterPro" id="IPR013083">
    <property type="entry name" value="Znf_RING/FYVE/PHD"/>
</dbReference>
<evidence type="ECO:0000256" key="3">
    <source>
        <dbReference type="ARBA" id="ARBA00022833"/>
    </source>
</evidence>
<reference evidence="9" key="1">
    <citation type="submission" date="2023-01" db="EMBL/GenBank/DDBJ databases">
        <title>Genome assembly of the deep-sea coral Lophelia pertusa.</title>
        <authorList>
            <person name="Herrera S."/>
            <person name="Cordes E."/>
        </authorList>
    </citation>
    <scope>NUCLEOTIDE SEQUENCE</scope>
    <source>
        <strain evidence="9">USNM1676648</strain>
        <tissue evidence="9">Polyp</tissue>
    </source>
</reference>
<keyword evidence="4" id="KW-0156">Chromatin regulator</keyword>
<evidence type="ECO:0000313" key="9">
    <source>
        <dbReference type="EMBL" id="KAJ7377586.1"/>
    </source>
</evidence>
<dbReference type="PROSITE" id="PS50280">
    <property type="entry name" value="SET"/>
    <property type="match status" value="1"/>
</dbReference>
<evidence type="ECO:0000256" key="2">
    <source>
        <dbReference type="ARBA" id="ARBA00022771"/>
    </source>
</evidence>
<feature type="region of interest" description="Disordered" evidence="6">
    <location>
        <begin position="548"/>
        <end position="685"/>
    </location>
</feature>
<feature type="compositionally biased region" description="Basic and acidic residues" evidence="6">
    <location>
        <begin position="438"/>
        <end position="457"/>
    </location>
</feature>
<gene>
    <name evidence="9" type="primary">KMT2E</name>
    <name evidence="9" type="ORF">OS493_028145</name>
</gene>
<dbReference type="Gene3D" id="3.30.40.10">
    <property type="entry name" value="Zinc/RING finger domain, C3HC4 (zinc finger)"/>
    <property type="match status" value="1"/>
</dbReference>
<feature type="region of interest" description="Disordered" evidence="6">
    <location>
        <begin position="737"/>
        <end position="781"/>
    </location>
</feature>
<accession>A0A9W9Z9T8</accession>
<evidence type="ECO:0000256" key="5">
    <source>
        <dbReference type="PROSITE-ProRule" id="PRU00146"/>
    </source>
</evidence>
<feature type="compositionally biased region" description="Acidic residues" evidence="6">
    <location>
        <begin position="69"/>
        <end position="81"/>
    </location>
</feature>
<dbReference type="Pfam" id="PF00856">
    <property type="entry name" value="SET"/>
    <property type="match status" value="1"/>
</dbReference>
<organism evidence="9 10">
    <name type="scientific">Desmophyllum pertusum</name>
    <dbReference type="NCBI Taxonomy" id="174260"/>
    <lineage>
        <taxon>Eukaryota</taxon>
        <taxon>Metazoa</taxon>
        <taxon>Cnidaria</taxon>
        <taxon>Anthozoa</taxon>
        <taxon>Hexacorallia</taxon>
        <taxon>Scleractinia</taxon>
        <taxon>Caryophylliina</taxon>
        <taxon>Caryophylliidae</taxon>
        <taxon>Desmophyllum</taxon>
    </lineage>
</organism>
<feature type="region of interest" description="Disordered" evidence="6">
    <location>
        <begin position="1056"/>
        <end position="1075"/>
    </location>
</feature>